<dbReference type="InterPro" id="IPR018937">
    <property type="entry name" value="MMgT"/>
</dbReference>
<evidence type="ECO:0008006" key="9">
    <source>
        <dbReference type="Google" id="ProtNLM"/>
    </source>
</evidence>
<keyword evidence="8" id="KW-1185">Reference proteome</keyword>
<evidence type="ECO:0000313" key="8">
    <source>
        <dbReference type="Proteomes" id="UP000664859"/>
    </source>
</evidence>
<reference evidence="7" key="1">
    <citation type="submission" date="2021-02" db="EMBL/GenBank/DDBJ databases">
        <title>First Annotated Genome of the Yellow-green Alga Tribonema minus.</title>
        <authorList>
            <person name="Mahan K.M."/>
        </authorList>
    </citation>
    <scope>NUCLEOTIDE SEQUENCE</scope>
    <source>
        <strain evidence="7">UTEX B ZZ1240</strain>
    </source>
</reference>
<protein>
    <recommendedName>
        <fullName evidence="9">Membrane magnesium transporter</fullName>
    </recommendedName>
</protein>
<accession>A0A836CBS2</accession>
<dbReference type="EMBL" id="JAFCMP010000445">
    <property type="protein sequence ID" value="KAG5179742.1"/>
    <property type="molecule type" value="Genomic_DNA"/>
</dbReference>
<dbReference type="AlphaFoldDB" id="A0A836CBS2"/>
<name>A0A836CBS2_9STRA</name>
<evidence type="ECO:0000256" key="5">
    <source>
        <dbReference type="ARBA" id="ARBA00023136"/>
    </source>
</evidence>
<keyword evidence="3 6" id="KW-0812">Transmembrane</keyword>
<dbReference type="Proteomes" id="UP000664859">
    <property type="component" value="Unassembled WGS sequence"/>
</dbReference>
<dbReference type="Pfam" id="PF10270">
    <property type="entry name" value="MMgT"/>
    <property type="match status" value="1"/>
</dbReference>
<evidence type="ECO:0000256" key="2">
    <source>
        <dbReference type="ARBA" id="ARBA00006109"/>
    </source>
</evidence>
<sequence>MVKLGTIVAGLGLLVLLHAGYSAAHYRQFIVAAEGEAAPAEDAPPLDAVVETIVGFLLCVAGVVSAAGQMLPVRGPAGGGRSADAHEGLPGFAVFSHRAVQLRRRTQALIAAKK</sequence>
<comment type="similarity">
    <text evidence="2">Belongs to the membrane magnesium transporter (TC 1.A.67) family.</text>
</comment>
<keyword evidence="5 6" id="KW-0472">Membrane</keyword>
<proteinExistence type="inferred from homology"/>
<evidence type="ECO:0000256" key="1">
    <source>
        <dbReference type="ARBA" id="ARBA00004127"/>
    </source>
</evidence>
<feature type="transmembrane region" description="Helical" evidence="6">
    <location>
        <begin position="48"/>
        <end position="67"/>
    </location>
</feature>
<comment type="subcellular location">
    <subcellularLocation>
        <location evidence="1">Endomembrane system</location>
        <topology evidence="1">Multi-pass membrane protein</topology>
    </subcellularLocation>
</comment>
<evidence type="ECO:0000256" key="6">
    <source>
        <dbReference type="SAM" id="Phobius"/>
    </source>
</evidence>
<gene>
    <name evidence="7" type="ORF">JKP88DRAFT_215414</name>
</gene>
<comment type="caution">
    <text evidence="7">The sequence shown here is derived from an EMBL/GenBank/DDBJ whole genome shotgun (WGS) entry which is preliminary data.</text>
</comment>
<organism evidence="7 8">
    <name type="scientific">Tribonema minus</name>
    <dbReference type="NCBI Taxonomy" id="303371"/>
    <lineage>
        <taxon>Eukaryota</taxon>
        <taxon>Sar</taxon>
        <taxon>Stramenopiles</taxon>
        <taxon>Ochrophyta</taxon>
        <taxon>PX clade</taxon>
        <taxon>Xanthophyceae</taxon>
        <taxon>Tribonematales</taxon>
        <taxon>Tribonemataceae</taxon>
        <taxon>Tribonema</taxon>
    </lineage>
</organism>
<evidence type="ECO:0000313" key="7">
    <source>
        <dbReference type="EMBL" id="KAG5179742.1"/>
    </source>
</evidence>
<evidence type="ECO:0000256" key="4">
    <source>
        <dbReference type="ARBA" id="ARBA00022989"/>
    </source>
</evidence>
<dbReference type="GO" id="GO:0012505">
    <property type="term" value="C:endomembrane system"/>
    <property type="evidence" value="ECO:0007669"/>
    <property type="project" value="UniProtKB-SubCell"/>
</dbReference>
<keyword evidence="4 6" id="KW-1133">Transmembrane helix</keyword>
<evidence type="ECO:0000256" key="3">
    <source>
        <dbReference type="ARBA" id="ARBA00022692"/>
    </source>
</evidence>